<name>A0A9D1KP18_9ACTN</name>
<evidence type="ECO:0000313" key="8">
    <source>
        <dbReference type="Proteomes" id="UP000886842"/>
    </source>
</evidence>
<gene>
    <name evidence="7" type="ORF">IAA98_16020</name>
</gene>
<feature type="transmembrane region" description="Helical" evidence="6">
    <location>
        <begin position="143"/>
        <end position="161"/>
    </location>
</feature>
<keyword evidence="3 6" id="KW-1133">Transmembrane helix</keyword>
<evidence type="ECO:0000256" key="1">
    <source>
        <dbReference type="ARBA" id="ARBA00004141"/>
    </source>
</evidence>
<feature type="transmembrane region" description="Helical" evidence="6">
    <location>
        <begin position="109"/>
        <end position="131"/>
    </location>
</feature>
<evidence type="ECO:0000256" key="4">
    <source>
        <dbReference type="ARBA" id="ARBA00023136"/>
    </source>
</evidence>
<keyword evidence="4 6" id="KW-0472">Membrane</keyword>
<feature type="transmembrane region" description="Helical" evidence="6">
    <location>
        <begin position="86"/>
        <end position="103"/>
    </location>
</feature>
<evidence type="ECO:0000256" key="3">
    <source>
        <dbReference type="ARBA" id="ARBA00022989"/>
    </source>
</evidence>
<evidence type="ECO:0000256" key="6">
    <source>
        <dbReference type="SAM" id="Phobius"/>
    </source>
</evidence>
<comment type="subcellular location">
    <subcellularLocation>
        <location evidence="1">Membrane</location>
        <topology evidence="1">Multi-pass membrane protein</topology>
    </subcellularLocation>
</comment>
<dbReference type="Gene3D" id="1.20.1280.290">
    <property type="match status" value="2"/>
</dbReference>
<proteinExistence type="predicted"/>
<dbReference type="Proteomes" id="UP000886842">
    <property type="component" value="Unassembled WGS sequence"/>
</dbReference>
<dbReference type="AlphaFoldDB" id="A0A9D1KP18"/>
<protein>
    <recommendedName>
        <fullName evidence="9">PQ loop repeat protein</fullName>
    </recommendedName>
</protein>
<feature type="transmembrane region" description="Helical" evidence="6">
    <location>
        <begin position="167"/>
        <end position="187"/>
    </location>
</feature>
<reference evidence="7" key="1">
    <citation type="submission" date="2020-10" db="EMBL/GenBank/DDBJ databases">
        <authorList>
            <person name="Gilroy R."/>
        </authorList>
    </citation>
    <scope>NUCLEOTIDE SEQUENCE</scope>
    <source>
        <strain evidence="7">ChiGjej1B1-24693</strain>
    </source>
</reference>
<dbReference type="InterPro" id="IPR006603">
    <property type="entry name" value="PQ-loop_rpt"/>
</dbReference>
<feature type="region of interest" description="Disordered" evidence="5">
    <location>
        <begin position="235"/>
        <end position="259"/>
    </location>
</feature>
<dbReference type="GO" id="GO:0016020">
    <property type="term" value="C:membrane"/>
    <property type="evidence" value="ECO:0007669"/>
    <property type="project" value="UniProtKB-SubCell"/>
</dbReference>
<comment type="caution">
    <text evidence="7">The sequence shown here is derived from an EMBL/GenBank/DDBJ whole genome shotgun (WGS) entry which is preliminary data.</text>
</comment>
<reference evidence="7" key="2">
    <citation type="journal article" date="2021" name="PeerJ">
        <title>Extensive microbial diversity within the chicken gut microbiome revealed by metagenomics and culture.</title>
        <authorList>
            <person name="Gilroy R."/>
            <person name="Ravi A."/>
            <person name="Getino M."/>
            <person name="Pursley I."/>
            <person name="Horton D.L."/>
            <person name="Alikhan N.F."/>
            <person name="Baker D."/>
            <person name="Gharbi K."/>
            <person name="Hall N."/>
            <person name="Watson M."/>
            <person name="Adriaenssens E.M."/>
            <person name="Foster-Nyarko E."/>
            <person name="Jarju S."/>
            <person name="Secka A."/>
            <person name="Antonio M."/>
            <person name="Oren A."/>
            <person name="Chaudhuri R.R."/>
            <person name="La Ragione R."/>
            <person name="Hildebrand F."/>
            <person name="Pallen M.J."/>
        </authorList>
    </citation>
    <scope>NUCLEOTIDE SEQUENCE</scope>
    <source>
        <strain evidence="7">ChiGjej1B1-24693</strain>
    </source>
</reference>
<evidence type="ECO:0000256" key="5">
    <source>
        <dbReference type="SAM" id="MobiDB-lite"/>
    </source>
</evidence>
<accession>A0A9D1KP18</accession>
<organism evidence="7 8">
    <name type="scientific">Candidatus Avipropionibacterium avicola</name>
    <dbReference type="NCBI Taxonomy" id="2840701"/>
    <lineage>
        <taxon>Bacteria</taxon>
        <taxon>Bacillati</taxon>
        <taxon>Actinomycetota</taxon>
        <taxon>Actinomycetes</taxon>
        <taxon>Propionibacteriales</taxon>
        <taxon>Propionibacteriaceae</taxon>
        <taxon>Propionibacteriaceae incertae sedis</taxon>
        <taxon>Candidatus Avipropionibacterium</taxon>
    </lineage>
</organism>
<feature type="transmembrane region" description="Helical" evidence="6">
    <location>
        <begin position="61"/>
        <end position="79"/>
    </location>
</feature>
<evidence type="ECO:0000313" key="7">
    <source>
        <dbReference type="EMBL" id="HIT77086.1"/>
    </source>
</evidence>
<dbReference type="Pfam" id="PF04193">
    <property type="entry name" value="PQ-loop"/>
    <property type="match status" value="1"/>
</dbReference>
<keyword evidence="2 6" id="KW-0812">Transmembrane</keyword>
<sequence>MIVLLGWLAAIVGCCISIPQLLRIVRTRNLSGISVTTWQLTLGINLAWTAHGVIADLTNMWLPNAILALWTLLILRTFHTVAGVDWFRLLGPGVGIGVLASAIDLTVGPVGFAIAAAVPSIVSLLTQLSSLVRSSDITGASPAFYVVNVTNQGIWLVWAVLTAEHAVMISGAMAGALWVISVVWLALRRARLVGPLGQPALVDPTVQLPMPLLELPPTPELPLVEQIVDHLPSVADLTGTDQPSAEGTDLPMVDETAAA</sequence>
<evidence type="ECO:0008006" key="9">
    <source>
        <dbReference type="Google" id="ProtNLM"/>
    </source>
</evidence>
<evidence type="ECO:0000256" key="2">
    <source>
        <dbReference type="ARBA" id="ARBA00022692"/>
    </source>
</evidence>
<dbReference type="EMBL" id="DVLP01000458">
    <property type="protein sequence ID" value="HIT77086.1"/>
    <property type="molecule type" value="Genomic_DNA"/>
</dbReference>